<accession>A0ABQ0AG85</accession>
<keyword evidence="4" id="KW-0175">Coiled coil</keyword>
<dbReference type="RefSeq" id="WP_353396515.1">
    <property type="nucleotide sequence ID" value="NZ_BAABWU010000001.1"/>
</dbReference>
<gene>
    <name evidence="6" type="ORF">NBRC116598_03070</name>
</gene>
<dbReference type="EMBL" id="BAABWU010000001">
    <property type="protein sequence ID" value="GAA6194863.1"/>
    <property type="molecule type" value="Genomic_DNA"/>
</dbReference>
<dbReference type="Pfam" id="PF00700">
    <property type="entry name" value="Flagellin_C"/>
    <property type="match status" value="1"/>
</dbReference>
<evidence type="ECO:0000313" key="6">
    <source>
        <dbReference type="EMBL" id="GAA6194863.1"/>
    </source>
</evidence>
<protein>
    <recommendedName>
        <fullName evidence="5">Flagellin C-terminal domain-containing protein</fullName>
    </recommendedName>
</protein>
<keyword evidence="3" id="KW-0975">Bacterial flagellum</keyword>
<dbReference type="PANTHER" id="PTHR42792:SF1">
    <property type="entry name" value="FLAGELLAR HOOK-ASSOCIATED PROTEIN 3"/>
    <property type="match status" value="1"/>
</dbReference>
<evidence type="ECO:0000259" key="5">
    <source>
        <dbReference type="Pfam" id="PF00700"/>
    </source>
</evidence>
<sequence>MIYNSYGDLTTHSFLRNRNAELKLDLATLSQEVSTGKKSNLTAELGGDFSYLADIENNLNRIESQTVATNETKLFALSMQSNLSRIQEGTQLMRDDIISVSTTLNATDAEQFAKEASRQLDAAISSLNGWAGGRSLFSGTATGTSPLNDADTMMSELVLETAGLTDAADIIQAVKDWFADPAGFNTLMYNGSTTDLSPVEIGDGETVSLSLRADDPDLTHSLQSFAILALMDEPGLALSDEIKIDMTRAGMTEMADSSSRLVEAQADIGFMESQLERVSTRNQASKTSLSLAFNDIVLADQYEVSSKMKSTETQLEILYTVTARSAQLSLVKHM</sequence>
<dbReference type="PANTHER" id="PTHR42792">
    <property type="entry name" value="FLAGELLIN"/>
    <property type="match status" value="1"/>
</dbReference>
<evidence type="ECO:0000256" key="3">
    <source>
        <dbReference type="ARBA" id="ARBA00023143"/>
    </source>
</evidence>
<evidence type="ECO:0000313" key="7">
    <source>
        <dbReference type="Proteomes" id="UP001441944"/>
    </source>
</evidence>
<dbReference type="SUPFAM" id="SSF64518">
    <property type="entry name" value="Phase 1 flagellin"/>
    <property type="match status" value="1"/>
</dbReference>
<evidence type="ECO:0000256" key="2">
    <source>
        <dbReference type="ARBA" id="ARBA00005709"/>
    </source>
</evidence>
<dbReference type="InterPro" id="IPR001492">
    <property type="entry name" value="Flagellin"/>
</dbReference>
<name>A0ABQ0AG85_9RHOB</name>
<evidence type="ECO:0000256" key="4">
    <source>
        <dbReference type="SAM" id="Coils"/>
    </source>
</evidence>
<comment type="subcellular location">
    <subcellularLocation>
        <location evidence="1">Bacterial flagellum</location>
    </subcellularLocation>
</comment>
<dbReference type="Gene3D" id="1.20.1330.10">
    <property type="entry name" value="f41 fragment of flagellin, N-terminal domain"/>
    <property type="match status" value="1"/>
</dbReference>
<feature type="coiled-coil region" evidence="4">
    <location>
        <begin position="12"/>
        <end position="72"/>
    </location>
</feature>
<organism evidence="6 7">
    <name type="scientific">Pseudophaeobacter arcticus</name>
    <dbReference type="NCBI Taxonomy" id="385492"/>
    <lineage>
        <taxon>Bacteria</taxon>
        <taxon>Pseudomonadati</taxon>
        <taxon>Pseudomonadota</taxon>
        <taxon>Alphaproteobacteria</taxon>
        <taxon>Rhodobacterales</taxon>
        <taxon>Paracoccaceae</taxon>
        <taxon>Pseudophaeobacter</taxon>
    </lineage>
</organism>
<reference evidence="6 7" key="1">
    <citation type="submission" date="2024-04" db="EMBL/GenBank/DDBJ databases">
        <title>Draft genome sequence of Pseudophaeobacter arcticus NBRC 116598.</title>
        <authorList>
            <person name="Miyakawa T."/>
            <person name="Kusuya Y."/>
            <person name="Miura T."/>
        </authorList>
    </citation>
    <scope>NUCLEOTIDE SEQUENCE [LARGE SCALE GENOMIC DNA]</scope>
    <source>
        <strain evidence="6 7">SU-CL00105</strain>
    </source>
</reference>
<keyword evidence="7" id="KW-1185">Reference proteome</keyword>
<proteinExistence type="inferred from homology"/>
<comment type="similarity">
    <text evidence="2">Belongs to the bacterial flagellin family.</text>
</comment>
<dbReference type="Proteomes" id="UP001441944">
    <property type="component" value="Unassembled WGS sequence"/>
</dbReference>
<evidence type="ECO:0000256" key="1">
    <source>
        <dbReference type="ARBA" id="ARBA00004365"/>
    </source>
</evidence>
<dbReference type="InterPro" id="IPR046358">
    <property type="entry name" value="Flagellin_C"/>
</dbReference>
<feature type="domain" description="Flagellin C-terminal" evidence="5">
    <location>
        <begin position="260"/>
        <end position="331"/>
    </location>
</feature>
<comment type="caution">
    <text evidence="6">The sequence shown here is derived from an EMBL/GenBank/DDBJ whole genome shotgun (WGS) entry which is preliminary data.</text>
</comment>